<dbReference type="PANTHER" id="PTHR31118">
    <property type="entry name" value="CYCLASE-LIKE PROTEIN 2"/>
    <property type="match status" value="1"/>
</dbReference>
<evidence type="ECO:0000313" key="2">
    <source>
        <dbReference type="Proteomes" id="UP000006346"/>
    </source>
</evidence>
<reference evidence="1 2" key="2">
    <citation type="journal article" date="2012" name="J. Bacteriol.">
        <title>Complete genome sequences of Desulfosporosinus orientis DSM765T, Desulfosporosinus youngiae DSM17734T, Desulfosporosinus meridiei DSM13257T, and Desulfosporosinus acidiphilus DSM22704T.</title>
        <authorList>
            <person name="Pester M."/>
            <person name="Brambilla E."/>
            <person name="Alazard D."/>
            <person name="Rattei T."/>
            <person name="Weinmaier T."/>
            <person name="Han J."/>
            <person name="Lucas S."/>
            <person name="Lapidus A."/>
            <person name="Cheng J.F."/>
            <person name="Goodwin L."/>
            <person name="Pitluck S."/>
            <person name="Peters L."/>
            <person name="Ovchinnikova G."/>
            <person name="Teshima H."/>
            <person name="Detter J.C."/>
            <person name="Han C.S."/>
            <person name="Tapia R."/>
            <person name="Land M.L."/>
            <person name="Hauser L."/>
            <person name="Kyrpides N.C."/>
            <person name="Ivanova N.N."/>
            <person name="Pagani I."/>
            <person name="Huntmann M."/>
            <person name="Wei C.L."/>
            <person name="Davenport K.W."/>
            <person name="Daligault H."/>
            <person name="Chain P.S."/>
            <person name="Chen A."/>
            <person name="Mavromatis K."/>
            <person name="Markowitz V."/>
            <person name="Szeto E."/>
            <person name="Mikhailova N."/>
            <person name="Pati A."/>
            <person name="Wagner M."/>
            <person name="Woyke T."/>
            <person name="Ollivier B."/>
            <person name="Klenk H.P."/>
            <person name="Spring S."/>
            <person name="Loy A."/>
        </authorList>
    </citation>
    <scope>NUCLEOTIDE SEQUENCE [LARGE SCALE GENOMIC DNA]</scope>
    <source>
        <strain evidence="2">ATCC 19365 / DSM 765 / NCIMB 8382 / VKM B-1628</strain>
    </source>
</reference>
<dbReference type="PANTHER" id="PTHR31118:SF12">
    <property type="entry name" value="CYCLASE-LIKE PROTEIN 2"/>
    <property type="match status" value="1"/>
</dbReference>
<dbReference type="InterPro" id="IPR037175">
    <property type="entry name" value="KFase_sf"/>
</dbReference>
<evidence type="ECO:0000313" key="1">
    <source>
        <dbReference type="EMBL" id="AET66441.1"/>
    </source>
</evidence>
<dbReference type="GO" id="GO:0019441">
    <property type="term" value="P:L-tryptophan catabolic process to kynurenine"/>
    <property type="evidence" value="ECO:0007669"/>
    <property type="project" value="InterPro"/>
</dbReference>
<dbReference type="GO" id="GO:0004061">
    <property type="term" value="F:arylformamidase activity"/>
    <property type="evidence" value="ECO:0007669"/>
    <property type="project" value="InterPro"/>
</dbReference>
<gene>
    <name evidence="1" type="ordered locus">Desor_0757</name>
</gene>
<dbReference type="EMBL" id="CP003108">
    <property type="protein sequence ID" value="AET66441.1"/>
    <property type="molecule type" value="Genomic_DNA"/>
</dbReference>
<dbReference type="RefSeq" id="WP_014183266.1">
    <property type="nucleotide sequence ID" value="NC_016584.1"/>
</dbReference>
<dbReference type="InterPro" id="IPR007325">
    <property type="entry name" value="KFase/CYL"/>
</dbReference>
<dbReference type="Pfam" id="PF04199">
    <property type="entry name" value="Cyclase"/>
    <property type="match status" value="1"/>
</dbReference>
<dbReference type="STRING" id="768706.Desor_0757"/>
<name>G7W815_DESOD</name>
<proteinExistence type="predicted"/>
<sequence>MQVVDLSHVISSDMPVFPGTEQPVFQKANTIEKDGFREAKITMYSHTGTHIDAPAHMIEKALCLDDLEIDKYIGTAVIVDVSKSKLSLIDLEALQSYAETINQADFLVLKTGWSRFWGQPNYYSGFPALSKEAAGWLSGFNLKGIGIDAISIDSMDTEDFPIHKLFSEKNILIIENLANLDLISQEIFILSIMPLKTKAADGSPVRAFAILDAQLS</sequence>
<reference evidence="2" key="1">
    <citation type="submission" date="2011-11" db="EMBL/GenBank/DDBJ databases">
        <title>Complete sequence of Desulfosporosinus orientis DSM 765.</title>
        <authorList>
            <person name="Lucas S."/>
            <person name="Han J."/>
            <person name="Lapidus A."/>
            <person name="Cheng J.-F."/>
            <person name="Goodwin L."/>
            <person name="Pitluck S."/>
            <person name="Peters L."/>
            <person name="Ovchinnikova G."/>
            <person name="Teshima H."/>
            <person name="Detter J.C."/>
            <person name="Han C."/>
            <person name="Tapia R."/>
            <person name="Land M."/>
            <person name="Hauser L."/>
            <person name="Kyrpides N."/>
            <person name="Ivanova N."/>
            <person name="Pagani I."/>
            <person name="Pester M."/>
            <person name="Spring S."/>
            <person name="Ollivier B."/>
            <person name="Rattei T."/>
            <person name="Klenk H.-P."/>
            <person name="Wagner M."/>
            <person name="Loy A."/>
            <person name="Woyke T."/>
        </authorList>
    </citation>
    <scope>NUCLEOTIDE SEQUENCE [LARGE SCALE GENOMIC DNA]</scope>
    <source>
        <strain evidence="2">ATCC 19365 / DSM 765 / NCIMB 8382 / VKM B-1628</strain>
    </source>
</reference>
<dbReference type="HOGENOM" id="CLU_030671_3_0_9"/>
<accession>G7W815</accession>
<dbReference type="Proteomes" id="UP000006346">
    <property type="component" value="Chromosome"/>
</dbReference>
<keyword evidence="2" id="KW-1185">Reference proteome</keyword>
<dbReference type="SUPFAM" id="SSF102198">
    <property type="entry name" value="Putative cyclase"/>
    <property type="match status" value="1"/>
</dbReference>
<organism evidence="1 2">
    <name type="scientific">Desulfosporosinus orientis (strain ATCC 19365 / DSM 765 / NCIMB 8382 / VKM B-1628 / Singapore I)</name>
    <name type="common">Desulfotomaculum orientis</name>
    <dbReference type="NCBI Taxonomy" id="768706"/>
    <lineage>
        <taxon>Bacteria</taxon>
        <taxon>Bacillati</taxon>
        <taxon>Bacillota</taxon>
        <taxon>Clostridia</taxon>
        <taxon>Eubacteriales</taxon>
        <taxon>Desulfitobacteriaceae</taxon>
        <taxon>Desulfosporosinus</taxon>
    </lineage>
</organism>
<dbReference type="eggNOG" id="COG1878">
    <property type="taxonomic scope" value="Bacteria"/>
</dbReference>
<dbReference type="OrthoDB" id="9796085at2"/>
<dbReference type="PATRIC" id="fig|768706.3.peg.725"/>
<keyword evidence="1" id="KW-0378">Hydrolase</keyword>
<dbReference type="AlphaFoldDB" id="G7W815"/>
<dbReference type="Gene3D" id="3.50.30.50">
    <property type="entry name" value="Putative cyclase"/>
    <property type="match status" value="1"/>
</dbReference>
<dbReference type="KEGG" id="dor:Desor_0757"/>
<protein>
    <submittedName>
        <fullName evidence="1">Putative metal-dependent hydrolase</fullName>
    </submittedName>
</protein>